<dbReference type="EMBL" id="PYHO01000016">
    <property type="protein sequence ID" value="PSR45451.1"/>
    <property type="molecule type" value="Genomic_DNA"/>
</dbReference>
<gene>
    <name evidence="1" type="ORF">C8256_18240</name>
</gene>
<dbReference type="RefSeq" id="WP_106929216.1">
    <property type="nucleotide sequence ID" value="NZ_CABMMU010000016.1"/>
</dbReference>
<dbReference type="Proteomes" id="UP000240892">
    <property type="component" value="Unassembled WGS sequence"/>
</dbReference>
<name>A0A2T2XYW6_9ENTR</name>
<comment type="caution">
    <text evidence="1">The sequence shown here is derived from an EMBL/GenBank/DDBJ whole genome shotgun (WGS) entry which is preliminary data.</text>
</comment>
<keyword evidence="2" id="KW-1185">Reference proteome</keyword>
<dbReference type="STRING" id="1006000.GKAS_03616"/>
<dbReference type="InterPro" id="IPR035919">
    <property type="entry name" value="EAL_sf"/>
</dbReference>
<dbReference type="SUPFAM" id="SSF141868">
    <property type="entry name" value="EAL domain-like"/>
    <property type="match status" value="1"/>
</dbReference>
<dbReference type="AlphaFoldDB" id="A0A2T2XYW6"/>
<sequence length="237" mass="26234">MMVSLDNTYCSQLFFLPARNSDGQLVGLKIVSQFSGIDNDIRIPTGLVLPRLTPQQEITLFEEKLALLNNCQLFFLQHNLKAWITIPPGLVDVLLADAELAASAQRFPFLELAVSESFPGLNQIDDQHPLAQLSLYFPLVLSDFGSGDASTRAVFSGLFSRVVLDRNFVQRQARSASFEPFMRAIVTQIQPYCQGIMISGVDDDNTRQRVASYGFSGMLGSLWPVVAESSLITLVQQ</sequence>
<accession>A0A2T2XYW6</accession>
<proteinExistence type="predicted"/>
<organism evidence="1 2">
    <name type="scientific">Kluyvera genomosp. 2</name>
    <dbReference type="NCBI Taxonomy" id="2774054"/>
    <lineage>
        <taxon>Bacteria</taxon>
        <taxon>Pseudomonadati</taxon>
        <taxon>Pseudomonadota</taxon>
        <taxon>Gammaproteobacteria</taxon>
        <taxon>Enterobacterales</taxon>
        <taxon>Enterobacteriaceae</taxon>
        <taxon>Kluyvera</taxon>
    </lineage>
</organism>
<evidence type="ECO:0000313" key="1">
    <source>
        <dbReference type="EMBL" id="PSR45451.1"/>
    </source>
</evidence>
<dbReference type="Gene3D" id="3.20.20.450">
    <property type="entry name" value="EAL domain"/>
    <property type="match status" value="1"/>
</dbReference>
<reference evidence="1 2" key="1">
    <citation type="submission" date="2018-03" db="EMBL/GenBank/DDBJ databases">
        <title>First report of an OXA-48+CTX-M-M-producing Kluyvera ascorbata clone recovered from patients admitted in a University Hospital in Madrid, Spain.</title>
        <authorList>
            <person name="Hernandez-Garcia M."/>
            <person name="Leon-Sampedro R."/>
            <person name="Perez-Viso B."/>
            <person name="Morosini M.I."/>
            <person name="Lopez-Fresnena N."/>
            <person name="Coque T.M."/>
            <person name="Bonten M."/>
            <person name="Malhotra-Kumar S."/>
            <person name="Ruiz-Garbajosa P."/>
            <person name="Canton R."/>
        </authorList>
    </citation>
    <scope>NUCLEOTIDE SEQUENCE [LARGE SCALE GENOMIC DNA]</scope>
    <source>
        <strain evidence="1 2">KA2</strain>
    </source>
</reference>
<protein>
    <submittedName>
        <fullName evidence="1">EAL domain-containing protein</fullName>
    </submittedName>
</protein>
<evidence type="ECO:0000313" key="2">
    <source>
        <dbReference type="Proteomes" id="UP000240892"/>
    </source>
</evidence>